<dbReference type="PROSITE" id="PS51331">
    <property type="entry name" value="THYX"/>
    <property type="match status" value="1"/>
</dbReference>
<sequence length="124" mass="14369">MNVILAGYNVDREVIEELKKNSPPRYDITPETLSASYARISRDTRPVDELRAEARAEVERARRSNRNIIFKMGHHSVAEHAVFNFDIIGASRLALEEIEKFRLCSYTEKSQRYIALKEDFVVPE</sequence>
<gene>
    <name evidence="1" type="ORF">S01H1_03311</name>
</gene>
<proteinExistence type="predicted"/>
<dbReference type="Gene3D" id="3.30.1360.170">
    <property type="match status" value="1"/>
</dbReference>
<feature type="non-terminal residue" evidence="1">
    <location>
        <position position="124"/>
    </location>
</feature>
<reference evidence="1" key="1">
    <citation type="journal article" date="2014" name="Front. Microbiol.">
        <title>High frequency of phylogenetically diverse reductive dehalogenase-homologous genes in deep subseafloor sedimentary metagenomes.</title>
        <authorList>
            <person name="Kawai M."/>
            <person name="Futagami T."/>
            <person name="Toyoda A."/>
            <person name="Takaki Y."/>
            <person name="Nishi S."/>
            <person name="Hori S."/>
            <person name="Arai W."/>
            <person name="Tsubouchi T."/>
            <person name="Morono Y."/>
            <person name="Uchiyama I."/>
            <person name="Ito T."/>
            <person name="Fujiyama A."/>
            <person name="Inagaki F."/>
            <person name="Takami H."/>
        </authorList>
    </citation>
    <scope>NUCLEOTIDE SEQUENCE</scope>
    <source>
        <strain evidence="1">Expedition CK06-06</strain>
    </source>
</reference>
<dbReference type="GO" id="GO:0050660">
    <property type="term" value="F:flavin adenine dinucleotide binding"/>
    <property type="evidence" value="ECO:0007669"/>
    <property type="project" value="InterPro"/>
</dbReference>
<dbReference type="EMBL" id="BARS01001806">
    <property type="protein sequence ID" value="GAF76552.1"/>
    <property type="molecule type" value="Genomic_DNA"/>
</dbReference>
<dbReference type="Pfam" id="PF02511">
    <property type="entry name" value="Thy1"/>
    <property type="match status" value="1"/>
</dbReference>
<dbReference type="InterPro" id="IPR036098">
    <property type="entry name" value="Thymidylate_synthase_ThyX_sf"/>
</dbReference>
<dbReference type="SUPFAM" id="SSF69796">
    <property type="entry name" value="Thymidylate synthase-complementing protein Thy1"/>
    <property type="match status" value="1"/>
</dbReference>
<accession>X0SL17</accession>
<comment type="caution">
    <text evidence="1">The sequence shown here is derived from an EMBL/GenBank/DDBJ whole genome shotgun (WGS) entry which is preliminary data.</text>
</comment>
<dbReference type="InterPro" id="IPR003669">
    <property type="entry name" value="Thymidylate_synthase_ThyX"/>
</dbReference>
<dbReference type="GO" id="GO:0050797">
    <property type="term" value="F:thymidylate synthase (FAD) activity"/>
    <property type="evidence" value="ECO:0007669"/>
    <property type="project" value="InterPro"/>
</dbReference>
<dbReference type="GO" id="GO:0006231">
    <property type="term" value="P:dTMP biosynthetic process"/>
    <property type="evidence" value="ECO:0007669"/>
    <property type="project" value="InterPro"/>
</dbReference>
<organism evidence="1">
    <name type="scientific">marine sediment metagenome</name>
    <dbReference type="NCBI Taxonomy" id="412755"/>
    <lineage>
        <taxon>unclassified sequences</taxon>
        <taxon>metagenomes</taxon>
        <taxon>ecological metagenomes</taxon>
    </lineage>
</organism>
<name>X0SL17_9ZZZZ</name>
<evidence type="ECO:0000313" key="1">
    <source>
        <dbReference type="EMBL" id="GAF76552.1"/>
    </source>
</evidence>
<dbReference type="AlphaFoldDB" id="X0SL17"/>
<protein>
    <submittedName>
        <fullName evidence="1">Uncharacterized protein</fullName>
    </submittedName>
</protein>